<gene>
    <name evidence="8" type="ORF">HCN52_00290</name>
</gene>
<evidence type="ECO:0000256" key="1">
    <source>
        <dbReference type="ARBA" id="ARBA00003818"/>
    </source>
</evidence>
<feature type="compositionally biased region" description="Pro residues" evidence="6">
    <location>
        <begin position="69"/>
        <end position="79"/>
    </location>
</feature>
<evidence type="ECO:0000313" key="9">
    <source>
        <dbReference type="Proteomes" id="UP000727056"/>
    </source>
</evidence>
<dbReference type="InterPro" id="IPR000182">
    <property type="entry name" value="GNAT_dom"/>
</dbReference>
<dbReference type="RefSeq" id="WP_168086270.1">
    <property type="nucleotide sequence ID" value="NZ_BHZH01000514.1"/>
</dbReference>
<comment type="pathway">
    <text evidence="2">Siderophore biosynthesis; mycobactin biosynthesis.</text>
</comment>
<organism evidence="8 9">
    <name type="scientific">Streptomyces bohaiensis</name>
    <dbReference type="NCBI Taxonomy" id="1431344"/>
    <lineage>
        <taxon>Bacteria</taxon>
        <taxon>Bacillati</taxon>
        <taxon>Actinomycetota</taxon>
        <taxon>Actinomycetes</taxon>
        <taxon>Kitasatosporales</taxon>
        <taxon>Streptomycetaceae</taxon>
        <taxon>Streptomyces</taxon>
    </lineage>
</organism>
<feature type="region of interest" description="Disordered" evidence="6">
    <location>
        <begin position="1"/>
        <end position="81"/>
    </location>
</feature>
<evidence type="ECO:0000256" key="5">
    <source>
        <dbReference type="ARBA" id="ARBA00031122"/>
    </source>
</evidence>
<protein>
    <recommendedName>
        <fullName evidence="3">Lysine N-acyltransferase MbtK</fullName>
    </recommendedName>
    <alternativeName>
        <fullName evidence="5">Mycobactin synthase protein K</fullName>
    </alternativeName>
</protein>
<evidence type="ECO:0000256" key="4">
    <source>
        <dbReference type="ARBA" id="ARBA00023251"/>
    </source>
</evidence>
<evidence type="ECO:0000256" key="3">
    <source>
        <dbReference type="ARBA" id="ARBA00020586"/>
    </source>
</evidence>
<dbReference type="PANTHER" id="PTHR31438">
    <property type="entry name" value="LYSINE N-ACYLTRANSFERASE C17G9.06C-RELATED"/>
    <property type="match status" value="1"/>
</dbReference>
<dbReference type="SMART" id="SM01006">
    <property type="entry name" value="AlcB"/>
    <property type="match status" value="1"/>
</dbReference>
<feature type="domain" description="N-acetyltransferase" evidence="7">
    <location>
        <begin position="104"/>
        <end position="269"/>
    </location>
</feature>
<keyword evidence="4" id="KW-0046">Antibiotic resistance</keyword>
<dbReference type="InterPro" id="IPR016181">
    <property type="entry name" value="Acyl_CoA_acyltransferase"/>
</dbReference>
<dbReference type="Proteomes" id="UP000727056">
    <property type="component" value="Unassembled WGS sequence"/>
</dbReference>
<sequence length="270" mass="29057">MQGQPADPAPWHGRAGRPGRRPVGVRLPAQPGGGPVSAPAPAGGPGAVPPHGSAPDRAEDDTLELPPTADRPPGLPLPAPERAGAELLDAVHQWGPVATPLGGFRLVPVDPDRDLGLLTRWMNDPVTAEFWQLDGPAERTAEHLHAQLAGDGRSVPCLGTLDDRPMSYWEIYRADLDPLARHYPARPHDTGIHLLLGSPEDRGRGTGTALLRAVAGLVLRNRPRCGRLIAEPDMRNVRSIAAFHRAGFRTLQESRLPDKRAAIVVRDRDH</sequence>
<reference evidence="8 9" key="1">
    <citation type="submission" date="2020-03" db="EMBL/GenBank/DDBJ databases">
        <title>Draft genome of Streptomyces sp. ventii, isolated from the Axial Seamount in the Pacific Ocean, and resequencing of the two type strains Streptomyces lonarensis strain NCL 716 and Streptomyces bohaiensis strain 11A07.</title>
        <authorList>
            <person name="Loughran R.M."/>
            <person name="Pfannmuller K.M."/>
            <person name="Wasson B.J."/>
            <person name="Deadmond M.C."/>
            <person name="Paddock B.E."/>
            <person name="Koyack M.J."/>
            <person name="Gallegos D.A."/>
            <person name="Mitchell E.A."/>
            <person name="Ushijima B."/>
            <person name="Saw J.H."/>
            <person name="Mcphail K.L."/>
            <person name="Videau P."/>
        </authorList>
    </citation>
    <scope>NUCLEOTIDE SEQUENCE [LARGE SCALE GENOMIC DNA]</scope>
    <source>
        <strain evidence="8 9">11A07</strain>
    </source>
</reference>
<keyword evidence="9" id="KW-1185">Reference proteome</keyword>
<accession>A0ABX1CAU9</accession>
<name>A0ABX1CAU9_9ACTN</name>
<proteinExistence type="predicted"/>
<evidence type="ECO:0000256" key="6">
    <source>
        <dbReference type="SAM" id="MobiDB-lite"/>
    </source>
</evidence>
<dbReference type="Pfam" id="PF13523">
    <property type="entry name" value="Acetyltransf_8"/>
    <property type="match status" value="1"/>
</dbReference>
<comment type="function">
    <text evidence="1">Acyltransferase required for the direct transfer of medium- to long-chain fatty acyl moieties from a carrier protein (MbtL) on to the epsilon-amino group of lysine residue in the mycobactin core.</text>
</comment>
<dbReference type="InterPro" id="IPR019432">
    <property type="entry name" value="Acyltransferase_MbtK/IucB-like"/>
</dbReference>
<evidence type="ECO:0000256" key="2">
    <source>
        <dbReference type="ARBA" id="ARBA00005102"/>
    </source>
</evidence>
<evidence type="ECO:0000313" key="8">
    <source>
        <dbReference type="EMBL" id="NJQ13429.1"/>
    </source>
</evidence>
<dbReference type="EMBL" id="JAAVJC010000001">
    <property type="protein sequence ID" value="NJQ13429.1"/>
    <property type="molecule type" value="Genomic_DNA"/>
</dbReference>
<feature type="compositionally biased region" description="Low complexity" evidence="6">
    <location>
        <begin position="21"/>
        <end position="41"/>
    </location>
</feature>
<dbReference type="Gene3D" id="3.40.630.30">
    <property type="match status" value="1"/>
</dbReference>
<dbReference type="SUPFAM" id="SSF55729">
    <property type="entry name" value="Acyl-CoA N-acyltransferases (Nat)"/>
    <property type="match status" value="1"/>
</dbReference>
<dbReference type="PANTHER" id="PTHR31438:SF1">
    <property type="entry name" value="LYSINE N-ACYLTRANSFERASE C17G9.06C-RELATED"/>
    <property type="match status" value="1"/>
</dbReference>
<dbReference type="PROSITE" id="PS51186">
    <property type="entry name" value="GNAT"/>
    <property type="match status" value="1"/>
</dbReference>
<comment type="caution">
    <text evidence="8">The sequence shown here is derived from an EMBL/GenBank/DDBJ whole genome shotgun (WGS) entry which is preliminary data.</text>
</comment>
<evidence type="ECO:0000259" key="7">
    <source>
        <dbReference type="PROSITE" id="PS51186"/>
    </source>
</evidence>